<dbReference type="EMBL" id="WIQW01000071">
    <property type="protein sequence ID" value="KAF3088522.1"/>
    <property type="molecule type" value="Genomic_DNA"/>
</dbReference>
<dbReference type="GO" id="GO:0016020">
    <property type="term" value="C:membrane"/>
    <property type="evidence" value="ECO:0007669"/>
    <property type="project" value="UniProtKB-SubCell"/>
</dbReference>
<dbReference type="SUPFAM" id="SSF53474">
    <property type="entry name" value="alpha/beta-Hydrolases"/>
    <property type="match status" value="1"/>
</dbReference>
<evidence type="ECO:0000256" key="7">
    <source>
        <dbReference type="SAM" id="Phobius"/>
    </source>
</evidence>
<dbReference type="Pfam" id="PF12697">
    <property type="entry name" value="Abhydrolase_6"/>
    <property type="match status" value="1"/>
</dbReference>
<evidence type="ECO:0000256" key="2">
    <source>
        <dbReference type="ARBA" id="ARBA00004240"/>
    </source>
</evidence>
<keyword evidence="7" id="KW-0812">Transmembrane</keyword>
<feature type="transmembrane region" description="Helical" evidence="7">
    <location>
        <begin position="344"/>
        <end position="363"/>
    </location>
</feature>
<evidence type="ECO:0000256" key="1">
    <source>
        <dbReference type="ARBA" id="ARBA00004173"/>
    </source>
</evidence>
<evidence type="ECO:0000259" key="8">
    <source>
        <dbReference type="Pfam" id="PF12697"/>
    </source>
</evidence>
<dbReference type="GO" id="GO:0005739">
    <property type="term" value="C:mitochondrion"/>
    <property type="evidence" value="ECO:0007669"/>
    <property type="project" value="UniProtKB-SubCell"/>
</dbReference>
<protein>
    <recommendedName>
        <fullName evidence="8">AB hydrolase-1 domain-containing protein</fullName>
    </recommendedName>
</protein>
<comment type="caution">
    <text evidence="9">The sequence shown here is derived from an EMBL/GenBank/DDBJ whole genome shotgun (WGS) entry which is preliminary data.</text>
</comment>
<evidence type="ECO:0000313" key="9">
    <source>
        <dbReference type="EMBL" id="KAF3088522.1"/>
    </source>
</evidence>
<dbReference type="Gene3D" id="3.40.50.1820">
    <property type="entry name" value="alpha/beta hydrolase"/>
    <property type="match status" value="1"/>
</dbReference>
<dbReference type="Proteomes" id="UP000475325">
    <property type="component" value="Unassembled WGS sequence"/>
</dbReference>
<reference evidence="9 10" key="1">
    <citation type="submission" date="2019-06" db="EMBL/GenBank/DDBJ databases">
        <authorList>
            <person name="Palmer J.M."/>
        </authorList>
    </citation>
    <scope>NUCLEOTIDE SEQUENCE [LARGE SCALE GENOMIC DNA]</scope>
    <source>
        <strain evidence="9 10">TWF102</strain>
    </source>
</reference>
<keyword evidence="6 7" id="KW-0472">Membrane</keyword>
<evidence type="ECO:0000256" key="6">
    <source>
        <dbReference type="ARBA" id="ARBA00023136"/>
    </source>
</evidence>
<dbReference type="AlphaFoldDB" id="A0A7C8N847"/>
<keyword evidence="4" id="KW-0256">Endoplasmic reticulum</keyword>
<gene>
    <name evidence="9" type="ORF">TWF102_010175</name>
</gene>
<dbReference type="InterPro" id="IPR000073">
    <property type="entry name" value="AB_hydrolase_1"/>
</dbReference>
<keyword evidence="7" id="KW-1133">Transmembrane helix</keyword>
<evidence type="ECO:0000313" key="10">
    <source>
        <dbReference type="Proteomes" id="UP000475325"/>
    </source>
</evidence>
<accession>A0A7C8N847</accession>
<dbReference type="InterPro" id="IPR052374">
    <property type="entry name" value="SERAC1"/>
</dbReference>
<keyword evidence="5" id="KW-0496">Mitochondrion</keyword>
<dbReference type="PANTHER" id="PTHR48182">
    <property type="entry name" value="PROTEIN SERAC1"/>
    <property type="match status" value="1"/>
</dbReference>
<sequence>MADQDDSEKHGLFFLNEAQFTQLDETEILYPVDIVAIHGINGGAYETWRHMNGTLWLQDLLPADLPGCRVFTSGYSSATAFGSSAEELDDVAFAILLDLNFQRPSIKEQSRPVIFLGHSIGGILVKQAINLITTDLSYYAGISDCVRGVVFLSTPHRSSHKASFSETLEEITMVAHDSDDNDIRAQMRGSIGAIYPLLDSITSRFGERVPAAMHIISCIEQNTPPGFRSRVRPLTPPSFTYLRHSIDAAPLSTHQIVDDVCGWMNHPQEDVIRISSDHLNVCRFKDRECSGYLELISRLQNLAFAPPPEVRTSDYKPVGKKDGVSQASPVYNKRSTTDWAREQSLLPTLLLLLLLLLLSVLLLRF</sequence>
<organism evidence="9 10">
    <name type="scientific">Orbilia oligospora</name>
    <name type="common">Nematode-trapping fungus</name>
    <name type="synonym">Arthrobotrys oligospora</name>
    <dbReference type="NCBI Taxonomy" id="2813651"/>
    <lineage>
        <taxon>Eukaryota</taxon>
        <taxon>Fungi</taxon>
        <taxon>Dikarya</taxon>
        <taxon>Ascomycota</taxon>
        <taxon>Pezizomycotina</taxon>
        <taxon>Orbiliomycetes</taxon>
        <taxon>Orbiliales</taxon>
        <taxon>Orbiliaceae</taxon>
        <taxon>Orbilia</taxon>
    </lineage>
</organism>
<dbReference type="InterPro" id="IPR029058">
    <property type="entry name" value="AB_hydrolase_fold"/>
</dbReference>
<feature type="domain" description="AB hydrolase-1" evidence="8">
    <location>
        <begin position="34"/>
        <end position="173"/>
    </location>
</feature>
<comment type="subcellular location">
    <subcellularLocation>
        <location evidence="2">Endoplasmic reticulum</location>
    </subcellularLocation>
    <subcellularLocation>
        <location evidence="3">Membrane</location>
    </subcellularLocation>
    <subcellularLocation>
        <location evidence="1">Mitochondrion</location>
    </subcellularLocation>
</comment>
<dbReference type="PANTHER" id="PTHR48182:SF2">
    <property type="entry name" value="PROTEIN SERAC1"/>
    <property type="match status" value="1"/>
</dbReference>
<evidence type="ECO:0000256" key="4">
    <source>
        <dbReference type="ARBA" id="ARBA00022824"/>
    </source>
</evidence>
<proteinExistence type="predicted"/>
<evidence type="ECO:0000256" key="5">
    <source>
        <dbReference type="ARBA" id="ARBA00023128"/>
    </source>
</evidence>
<name>A0A7C8N847_ORBOL</name>
<dbReference type="GO" id="GO:0005783">
    <property type="term" value="C:endoplasmic reticulum"/>
    <property type="evidence" value="ECO:0007669"/>
    <property type="project" value="UniProtKB-SubCell"/>
</dbReference>
<evidence type="ECO:0000256" key="3">
    <source>
        <dbReference type="ARBA" id="ARBA00004370"/>
    </source>
</evidence>